<dbReference type="EMBL" id="UWPJ01000029">
    <property type="protein sequence ID" value="VCU71656.1"/>
    <property type="molecule type" value="Genomic_DNA"/>
</dbReference>
<reference evidence="6 7" key="1">
    <citation type="submission" date="2018-10" db="EMBL/GenBank/DDBJ databases">
        <authorList>
            <person name="Criscuolo A."/>
        </authorList>
    </citation>
    <scope>NUCLEOTIDE SEQUENCE [LARGE SCALE GENOMIC DNA]</scope>
    <source>
        <strain evidence="6">DnA1</strain>
    </source>
</reference>
<comment type="similarity">
    <text evidence="2">Belongs to the FAH family.</text>
</comment>
<gene>
    <name evidence="6" type="ORF">PIGHUM_03743</name>
</gene>
<dbReference type="Proteomes" id="UP000277294">
    <property type="component" value="Unassembled WGS sequence"/>
</dbReference>
<dbReference type="InterPro" id="IPR018833">
    <property type="entry name" value="Rv2993c-like_N"/>
</dbReference>
<dbReference type="Gene3D" id="3.90.850.10">
    <property type="entry name" value="Fumarylacetoacetase-like, C-terminal domain"/>
    <property type="match status" value="1"/>
</dbReference>
<dbReference type="GO" id="GO:0050385">
    <property type="term" value="F:ureidoglycolate lyase activity"/>
    <property type="evidence" value="ECO:0007669"/>
    <property type="project" value="UniProtKB-EC"/>
</dbReference>
<keyword evidence="3" id="KW-0479">Metal-binding</keyword>
<feature type="domain" description="Rv2993c-like N-terminal" evidence="5">
    <location>
        <begin position="31"/>
        <end position="99"/>
    </location>
</feature>
<comment type="cofactor">
    <cofactor evidence="1">
        <name>Mg(2+)</name>
        <dbReference type="ChEBI" id="CHEBI:18420"/>
    </cofactor>
</comment>
<evidence type="ECO:0000256" key="1">
    <source>
        <dbReference type="ARBA" id="ARBA00001946"/>
    </source>
</evidence>
<evidence type="ECO:0000259" key="4">
    <source>
        <dbReference type="Pfam" id="PF01557"/>
    </source>
</evidence>
<dbReference type="GO" id="GO:0044281">
    <property type="term" value="P:small molecule metabolic process"/>
    <property type="evidence" value="ECO:0007669"/>
    <property type="project" value="UniProtKB-ARBA"/>
</dbReference>
<evidence type="ECO:0000256" key="3">
    <source>
        <dbReference type="ARBA" id="ARBA00022723"/>
    </source>
</evidence>
<dbReference type="InterPro" id="IPR011234">
    <property type="entry name" value="Fumarylacetoacetase-like_C"/>
</dbReference>
<protein>
    <submittedName>
        <fullName evidence="6">Ureidoglycolate lyase</fullName>
        <ecNumber evidence="6">4.3.2.3</ecNumber>
    </submittedName>
</protein>
<dbReference type="GO" id="GO:0046872">
    <property type="term" value="F:metal ion binding"/>
    <property type="evidence" value="ECO:0007669"/>
    <property type="project" value="UniProtKB-KW"/>
</dbReference>
<dbReference type="SUPFAM" id="SSF56529">
    <property type="entry name" value="FAH"/>
    <property type="match status" value="1"/>
</dbReference>
<feature type="domain" description="Fumarylacetoacetase-like C-terminal" evidence="4">
    <location>
        <begin position="105"/>
        <end position="312"/>
    </location>
</feature>
<dbReference type="PANTHER" id="PTHR42796:SF4">
    <property type="entry name" value="FUMARYLACETOACETATE HYDROLASE DOMAIN-CONTAINING PROTEIN 2A"/>
    <property type="match status" value="1"/>
</dbReference>
<evidence type="ECO:0000313" key="7">
    <source>
        <dbReference type="Proteomes" id="UP000277294"/>
    </source>
</evidence>
<keyword evidence="6" id="KW-0456">Lyase</keyword>
<dbReference type="PANTHER" id="PTHR42796">
    <property type="entry name" value="FUMARYLACETOACETATE HYDROLASE DOMAIN-CONTAINING PROTEIN 2A-RELATED"/>
    <property type="match status" value="1"/>
</dbReference>
<organism evidence="6 7">
    <name type="scientific">Pigmentiphaga humi</name>
    <dbReference type="NCBI Taxonomy" id="2478468"/>
    <lineage>
        <taxon>Bacteria</taxon>
        <taxon>Pseudomonadati</taxon>
        <taxon>Pseudomonadota</taxon>
        <taxon>Betaproteobacteria</taxon>
        <taxon>Burkholderiales</taxon>
        <taxon>Alcaligenaceae</taxon>
        <taxon>Pigmentiphaga</taxon>
    </lineage>
</organism>
<keyword evidence="7" id="KW-1185">Reference proteome</keyword>
<sequence>MVTATDRQFSGMAGTGRLLPENFFVGSEKSMKLIRFDLNDGDAHPRIGVLHDGSIVELRGISTLDALLRSHDPLAAVRGSIAEPGAARHALDGVRLLPPLTAPEKIWCIGVNYQDRNAEYRDHSELPKYPSLFVRNVGSFVGHREALIRPRVSEQLDYEGELVLVIGKAGRHIPRERAFEHIAGMTLANEGSVRDWLKHGKFNVTQGKNFDASGSIGPWIVTADECDPRAEHTIVTRVNGETRQQETTARMMFPFDMLIHYLSTFATLQPGDLILTGTPTGTGWNMTPPRFLKPGDVVEVESPALGTLRNHVADEA</sequence>
<proteinExistence type="inferred from homology"/>
<dbReference type="Pfam" id="PF10370">
    <property type="entry name" value="Rv2993c-like_N"/>
    <property type="match status" value="1"/>
</dbReference>
<dbReference type="AlphaFoldDB" id="A0A3P4B807"/>
<dbReference type="InterPro" id="IPR051121">
    <property type="entry name" value="FAH"/>
</dbReference>
<dbReference type="Pfam" id="PF01557">
    <property type="entry name" value="FAA_hydrolase"/>
    <property type="match status" value="1"/>
</dbReference>
<accession>A0A3P4B807</accession>
<dbReference type="InterPro" id="IPR036663">
    <property type="entry name" value="Fumarylacetoacetase_C_sf"/>
</dbReference>
<name>A0A3P4B807_9BURK</name>
<dbReference type="EC" id="4.3.2.3" evidence="6"/>
<evidence type="ECO:0000259" key="5">
    <source>
        <dbReference type="Pfam" id="PF10370"/>
    </source>
</evidence>
<evidence type="ECO:0000313" key="6">
    <source>
        <dbReference type="EMBL" id="VCU71656.1"/>
    </source>
</evidence>
<dbReference type="FunFam" id="3.90.850.10:FF:000008">
    <property type="entry name" value="FAA hydrolase family protein"/>
    <property type="match status" value="1"/>
</dbReference>
<evidence type="ECO:0000256" key="2">
    <source>
        <dbReference type="ARBA" id="ARBA00010211"/>
    </source>
</evidence>